<feature type="compositionally biased region" description="Basic and acidic residues" evidence="6">
    <location>
        <begin position="82"/>
        <end position="96"/>
    </location>
</feature>
<evidence type="ECO:0000256" key="6">
    <source>
        <dbReference type="SAM" id="MobiDB-lite"/>
    </source>
</evidence>
<name>A0AAV7F0F3_ARIFI</name>
<gene>
    <name evidence="8" type="ORF">H6P81_007110</name>
</gene>
<keyword evidence="9" id="KW-1185">Reference proteome</keyword>
<feature type="domain" description="C3H1-type" evidence="7">
    <location>
        <begin position="6"/>
        <end position="32"/>
    </location>
</feature>
<feature type="compositionally biased region" description="Basic and acidic residues" evidence="6">
    <location>
        <begin position="275"/>
        <end position="286"/>
    </location>
</feature>
<dbReference type="GO" id="GO:0008270">
    <property type="term" value="F:zinc ion binding"/>
    <property type="evidence" value="ECO:0007669"/>
    <property type="project" value="UniProtKB-KW"/>
</dbReference>
<evidence type="ECO:0000256" key="4">
    <source>
        <dbReference type="PROSITE-ProRule" id="PRU00723"/>
    </source>
</evidence>
<keyword evidence="3 4" id="KW-0862">Zinc</keyword>
<proteinExistence type="predicted"/>
<dbReference type="Proteomes" id="UP000825729">
    <property type="component" value="Unassembled WGS sequence"/>
</dbReference>
<dbReference type="PANTHER" id="PTHR38160">
    <property type="entry name" value="ZINC FINGER CCCH DOMAIN-CONTAINING PROTEIN 40"/>
    <property type="match status" value="1"/>
</dbReference>
<dbReference type="InterPro" id="IPR036855">
    <property type="entry name" value="Znf_CCCH_sf"/>
</dbReference>
<accession>A0AAV7F0F3</accession>
<feature type="compositionally biased region" description="Basic and acidic residues" evidence="6">
    <location>
        <begin position="108"/>
        <end position="131"/>
    </location>
</feature>
<feature type="zinc finger region" description="C3H1-type" evidence="4">
    <location>
        <begin position="6"/>
        <end position="32"/>
    </location>
</feature>
<dbReference type="PROSITE" id="PS50103">
    <property type="entry name" value="ZF_C3H1"/>
    <property type="match status" value="1"/>
</dbReference>
<evidence type="ECO:0000256" key="3">
    <source>
        <dbReference type="ARBA" id="ARBA00022833"/>
    </source>
</evidence>
<dbReference type="AlphaFoldDB" id="A0AAV7F0F3"/>
<sequence>MLERKLYKTKLCILYQRGRCSRQSCSFAHGEAELRRFGGSFYPRRDYCGNDLRERLRRHSPARRYSPGKRRHALHGTSLSRSPERRSDRRDRKRPNADGQSDASGSHRASDAADDHVREGRVSSYDDKNAQEEQLEQVNLHSKMLEDHKCHLETVLEEKAQEAESLKSRIEELELQLNKEREDSRRVTSKILKVVKAHKRYSRAQEQLKRTQARFERLGDRFSLDASENGLNEEDSSVNIVSDGEPNGGMGMSPGNGLHRQASPHKKRLRVSHGITEERKLASRRY</sequence>
<evidence type="ECO:0000256" key="2">
    <source>
        <dbReference type="ARBA" id="ARBA00022771"/>
    </source>
</evidence>
<evidence type="ECO:0000313" key="8">
    <source>
        <dbReference type="EMBL" id="KAG9454206.1"/>
    </source>
</evidence>
<feature type="region of interest" description="Disordered" evidence="6">
    <location>
        <begin position="58"/>
        <end position="131"/>
    </location>
</feature>
<dbReference type="EMBL" id="JAINDJ010000003">
    <property type="protein sequence ID" value="KAG9454206.1"/>
    <property type="molecule type" value="Genomic_DNA"/>
</dbReference>
<dbReference type="Gene3D" id="4.10.1000.10">
    <property type="entry name" value="Zinc finger, CCCH-type"/>
    <property type="match status" value="1"/>
</dbReference>
<organism evidence="8 9">
    <name type="scientific">Aristolochia fimbriata</name>
    <name type="common">White veined hardy Dutchman's pipe vine</name>
    <dbReference type="NCBI Taxonomy" id="158543"/>
    <lineage>
        <taxon>Eukaryota</taxon>
        <taxon>Viridiplantae</taxon>
        <taxon>Streptophyta</taxon>
        <taxon>Embryophyta</taxon>
        <taxon>Tracheophyta</taxon>
        <taxon>Spermatophyta</taxon>
        <taxon>Magnoliopsida</taxon>
        <taxon>Magnoliidae</taxon>
        <taxon>Piperales</taxon>
        <taxon>Aristolochiaceae</taxon>
        <taxon>Aristolochia</taxon>
    </lineage>
</organism>
<comment type="caution">
    <text evidence="8">The sequence shown here is derived from an EMBL/GenBank/DDBJ whole genome shotgun (WGS) entry which is preliminary data.</text>
</comment>
<feature type="region of interest" description="Disordered" evidence="6">
    <location>
        <begin position="227"/>
        <end position="286"/>
    </location>
</feature>
<dbReference type="InterPro" id="IPR000571">
    <property type="entry name" value="Znf_CCCH"/>
</dbReference>
<reference evidence="8 9" key="1">
    <citation type="submission" date="2021-07" db="EMBL/GenBank/DDBJ databases">
        <title>The Aristolochia fimbriata genome: insights into angiosperm evolution, floral development and chemical biosynthesis.</title>
        <authorList>
            <person name="Jiao Y."/>
        </authorList>
    </citation>
    <scope>NUCLEOTIDE SEQUENCE [LARGE SCALE GENOMIC DNA]</scope>
    <source>
        <strain evidence="8">IBCAS-2021</strain>
        <tissue evidence="8">Leaf</tissue>
    </source>
</reference>
<evidence type="ECO:0000256" key="5">
    <source>
        <dbReference type="SAM" id="Coils"/>
    </source>
</evidence>
<evidence type="ECO:0000256" key="1">
    <source>
        <dbReference type="ARBA" id="ARBA00022723"/>
    </source>
</evidence>
<feature type="compositionally biased region" description="Basic residues" evidence="6">
    <location>
        <begin position="262"/>
        <end position="271"/>
    </location>
</feature>
<feature type="coiled-coil region" evidence="5">
    <location>
        <begin position="156"/>
        <end position="221"/>
    </location>
</feature>
<protein>
    <recommendedName>
        <fullName evidence="7">C3H1-type domain-containing protein</fullName>
    </recommendedName>
</protein>
<feature type="compositionally biased region" description="Basic residues" evidence="6">
    <location>
        <begin position="58"/>
        <end position="74"/>
    </location>
</feature>
<dbReference type="SUPFAM" id="SSF90229">
    <property type="entry name" value="CCCH zinc finger"/>
    <property type="match status" value="1"/>
</dbReference>
<evidence type="ECO:0000259" key="7">
    <source>
        <dbReference type="PROSITE" id="PS50103"/>
    </source>
</evidence>
<keyword evidence="1 4" id="KW-0479">Metal-binding</keyword>
<dbReference type="InterPro" id="IPR045868">
    <property type="entry name" value="Znf_C3H13/40"/>
</dbReference>
<dbReference type="PANTHER" id="PTHR38160:SF1">
    <property type="entry name" value="ZINC FINGER CCCH DOMAIN-CONTAINING PROTEIN 40"/>
    <property type="match status" value="1"/>
</dbReference>
<evidence type="ECO:0000313" key="9">
    <source>
        <dbReference type="Proteomes" id="UP000825729"/>
    </source>
</evidence>
<keyword evidence="2 4" id="KW-0863">Zinc-finger</keyword>
<keyword evidence="5" id="KW-0175">Coiled coil</keyword>